<proteinExistence type="inferred from homology"/>
<dbReference type="GO" id="GO:1990351">
    <property type="term" value="C:transporter complex"/>
    <property type="evidence" value="ECO:0007669"/>
    <property type="project" value="UniProtKB-ARBA"/>
</dbReference>
<evidence type="ECO:0000256" key="7">
    <source>
        <dbReference type="ARBA" id="ARBA00023136"/>
    </source>
</evidence>
<feature type="transmembrane region" description="Helical" evidence="9">
    <location>
        <begin position="312"/>
        <end position="329"/>
    </location>
</feature>
<dbReference type="PANTHER" id="PTHR23515">
    <property type="entry name" value="HIGH-AFFINITY NITRATE TRANSPORTER 2.3"/>
    <property type="match status" value="1"/>
</dbReference>
<evidence type="ECO:0000256" key="2">
    <source>
        <dbReference type="ARBA" id="ARBA00008432"/>
    </source>
</evidence>
<dbReference type="eggNOG" id="ENOG502QPIC">
    <property type="taxonomic scope" value="Eukaryota"/>
</dbReference>
<feature type="region of interest" description="Disordered" evidence="8">
    <location>
        <begin position="1"/>
        <end position="39"/>
    </location>
</feature>
<keyword evidence="11" id="KW-1185">Reference proteome</keyword>
<evidence type="ECO:0000256" key="9">
    <source>
        <dbReference type="SAM" id="Phobius"/>
    </source>
</evidence>
<dbReference type="STRING" id="554065.E1ZNI6"/>
<evidence type="ECO:0000256" key="3">
    <source>
        <dbReference type="ARBA" id="ARBA00022448"/>
    </source>
</evidence>
<gene>
    <name evidence="10" type="ORF">CHLNCDRAFT_26630</name>
</gene>
<evidence type="ECO:0000256" key="4">
    <source>
        <dbReference type="ARBA" id="ARBA00022692"/>
    </source>
</evidence>
<dbReference type="AlphaFoldDB" id="E1ZNI6"/>
<accession>E1ZNI6</accession>
<dbReference type="KEGG" id="cvr:CHLNCDRAFT_26630"/>
<feature type="transmembrane region" description="Helical" evidence="9">
    <location>
        <begin position="99"/>
        <end position="116"/>
    </location>
</feature>
<feature type="transmembrane region" description="Helical" evidence="9">
    <location>
        <begin position="375"/>
        <end position="399"/>
    </location>
</feature>
<dbReference type="GO" id="GO:0016020">
    <property type="term" value="C:membrane"/>
    <property type="evidence" value="ECO:0007669"/>
    <property type="project" value="UniProtKB-SubCell"/>
</dbReference>
<keyword evidence="6" id="KW-0534">Nitrate assimilation</keyword>
<sequence length="531" mass="57468">MADDSAHGVQIPSAKTSGSKEYTDVGADNGSDQDVPRFTVPVDSENKSKVLKIWSFQRPHHLCFHLNWMSFMIAFFATFAAPPMMPVIRDDLDLTKQDISGAAIASVTGAVFSRILLGAVCDSYGPRYGHGVLQLLTSCATFGMAAVSNSAGFIACRMLIGFSLATFVACQFWCSVLFNAKIVGTANAVAAGWGNMGAGLTHLIMPYILSGIEKSQPNFVAWRCAYFIPAWMQIFIGLAVLVFGQDLPDGNYSALRKAGKKDKAKTHMELLAAVKNYRTWVMVLTYGYCFGVELTVDNNISPYLYDQFDMDLHTAGVLGAVFGLSNLFARALGGITSDLVARKYGMRGRLWNLWIVQTLGGVCSIAMFYCDSSLGLTMMVVAFWSIFVPMGCGASYGIAPFITRRGLGVASGLIGAGGNAGSAVTQALFFTGTNMSTAEGFKWMGVMIIAVTATLVTIHFPMWGGMLTRGNPDITEEEYYSRDYTAAEREQGLHRAILNWASESRSNRGFKDQLAKLSADLTEKANTATAV</sequence>
<feature type="transmembrane region" description="Helical" evidence="9">
    <location>
        <begin position="224"/>
        <end position="243"/>
    </location>
</feature>
<dbReference type="Gene3D" id="1.20.1250.20">
    <property type="entry name" value="MFS general substrate transporter like domains"/>
    <property type="match status" value="2"/>
</dbReference>
<dbReference type="OMA" id="ILWILQT"/>
<dbReference type="SUPFAM" id="SSF103473">
    <property type="entry name" value="MFS general substrate transporter"/>
    <property type="match status" value="1"/>
</dbReference>
<dbReference type="InterPro" id="IPR011701">
    <property type="entry name" value="MFS"/>
</dbReference>
<dbReference type="CDD" id="cd17341">
    <property type="entry name" value="MFS_NRT2_like"/>
    <property type="match status" value="1"/>
</dbReference>
<evidence type="ECO:0000256" key="8">
    <source>
        <dbReference type="SAM" id="MobiDB-lite"/>
    </source>
</evidence>
<feature type="transmembrane region" description="Helical" evidence="9">
    <location>
        <begin position="350"/>
        <end position="369"/>
    </location>
</feature>
<evidence type="ECO:0000256" key="6">
    <source>
        <dbReference type="ARBA" id="ARBA00023063"/>
    </source>
</evidence>
<dbReference type="RefSeq" id="XP_005844792.1">
    <property type="nucleotide sequence ID" value="XM_005844730.1"/>
</dbReference>
<evidence type="ECO:0000313" key="10">
    <source>
        <dbReference type="EMBL" id="EFN52690.1"/>
    </source>
</evidence>
<keyword evidence="3" id="KW-0813">Transport</keyword>
<feature type="transmembrane region" description="Helical" evidence="9">
    <location>
        <begin position="190"/>
        <end position="212"/>
    </location>
</feature>
<feature type="transmembrane region" description="Helical" evidence="9">
    <location>
        <begin position="159"/>
        <end position="178"/>
    </location>
</feature>
<dbReference type="OrthoDB" id="434240at2759"/>
<keyword evidence="5 9" id="KW-1133">Transmembrane helix</keyword>
<dbReference type="Pfam" id="PF07690">
    <property type="entry name" value="MFS_1"/>
    <property type="match status" value="1"/>
</dbReference>
<reference evidence="10 11" key="1">
    <citation type="journal article" date="2010" name="Plant Cell">
        <title>The Chlorella variabilis NC64A genome reveals adaptation to photosymbiosis, coevolution with viruses, and cryptic sex.</title>
        <authorList>
            <person name="Blanc G."/>
            <person name="Duncan G."/>
            <person name="Agarkova I."/>
            <person name="Borodovsky M."/>
            <person name="Gurnon J."/>
            <person name="Kuo A."/>
            <person name="Lindquist E."/>
            <person name="Lucas S."/>
            <person name="Pangilinan J."/>
            <person name="Polle J."/>
            <person name="Salamov A."/>
            <person name="Terry A."/>
            <person name="Yamada T."/>
            <person name="Dunigan D.D."/>
            <person name="Grigoriev I.V."/>
            <person name="Claverie J.M."/>
            <person name="Van Etten J.L."/>
        </authorList>
    </citation>
    <scope>NUCLEOTIDE SEQUENCE [LARGE SCALE GENOMIC DNA]</scope>
    <source>
        <strain evidence="10 11">NC64A</strain>
    </source>
</reference>
<comment type="subcellular location">
    <subcellularLocation>
        <location evidence="1">Membrane</location>
        <topology evidence="1">Multi-pass membrane protein</topology>
    </subcellularLocation>
</comment>
<dbReference type="Proteomes" id="UP000008141">
    <property type="component" value="Unassembled WGS sequence"/>
</dbReference>
<dbReference type="EMBL" id="GL433855">
    <property type="protein sequence ID" value="EFN52690.1"/>
    <property type="molecule type" value="Genomic_DNA"/>
</dbReference>
<dbReference type="GeneID" id="17352061"/>
<comment type="similarity">
    <text evidence="2">Belongs to the major facilitator superfamily. Nitrate/nitrite porter (TC 2.A.1.8) family.</text>
</comment>
<feature type="transmembrane region" description="Helical" evidence="9">
    <location>
        <begin position="68"/>
        <end position="87"/>
    </location>
</feature>
<dbReference type="InterPro" id="IPR036259">
    <property type="entry name" value="MFS_trans_sf"/>
</dbReference>
<dbReference type="FunCoup" id="E1ZNI6">
    <property type="interactions" value="361"/>
</dbReference>
<dbReference type="GO" id="GO:0015112">
    <property type="term" value="F:nitrate transmembrane transporter activity"/>
    <property type="evidence" value="ECO:0007669"/>
    <property type="project" value="InterPro"/>
</dbReference>
<dbReference type="InterPro" id="IPR044772">
    <property type="entry name" value="NO3_transporter"/>
</dbReference>
<keyword evidence="4 9" id="KW-0812">Transmembrane</keyword>
<protein>
    <submittedName>
        <fullName evidence="10">Nitrate transporter</fullName>
    </submittedName>
</protein>
<feature type="transmembrane region" description="Helical" evidence="9">
    <location>
        <begin position="441"/>
        <end position="460"/>
    </location>
</feature>
<keyword evidence="7 9" id="KW-0472">Membrane</keyword>
<dbReference type="GO" id="GO:0042128">
    <property type="term" value="P:nitrate assimilation"/>
    <property type="evidence" value="ECO:0007669"/>
    <property type="project" value="UniProtKB-KW"/>
</dbReference>
<name>E1ZNI6_CHLVA</name>
<feature type="transmembrane region" description="Helical" evidence="9">
    <location>
        <begin position="406"/>
        <end position="429"/>
    </location>
</feature>
<dbReference type="FunFam" id="1.20.1250.20:FF:000053">
    <property type="entry name" value="Nitrate transporter 2.1"/>
    <property type="match status" value="1"/>
</dbReference>
<evidence type="ECO:0000256" key="1">
    <source>
        <dbReference type="ARBA" id="ARBA00004141"/>
    </source>
</evidence>
<evidence type="ECO:0000313" key="11">
    <source>
        <dbReference type="Proteomes" id="UP000008141"/>
    </source>
</evidence>
<organism evidence="11">
    <name type="scientific">Chlorella variabilis</name>
    <name type="common">Green alga</name>
    <dbReference type="NCBI Taxonomy" id="554065"/>
    <lineage>
        <taxon>Eukaryota</taxon>
        <taxon>Viridiplantae</taxon>
        <taxon>Chlorophyta</taxon>
        <taxon>core chlorophytes</taxon>
        <taxon>Trebouxiophyceae</taxon>
        <taxon>Chlorellales</taxon>
        <taxon>Chlorellaceae</taxon>
        <taxon>Chlorella clade</taxon>
        <taxon>Chlorella</taxon>
    </lineage>
</organism>
<dbReference type="InParanoid" id="E1ZNI6"/>
<evidence type="ECO:0000256" key="5">
    <source>
        <dbReference type="ARBA" id="ARBA00022989"/>
    </source>
</evidence>